<comment type="caution">
    <text evidence="1">The sequence shown here is derived from an EMBL/GenBank/DDBJ whole genome shotgun (WGS) entry which is preliminary data.</text>
</comment>
<dbReference type="OrthoDB" id="4084402at2"/>
<dbReference type="Proteomes" id="UP000256541">
    <property type="component" value="Unassembled WGS sequence"/>
</dbReference>
<reference evidence="1 2" key="1">
    <citation type="submission" date="2017-04" db="EMBL/GenBank/DDBJ databases">
        <title>Comparative genome analysis of Subtercola boreus.</title>
        <authorList>
            <person name="Cho Y.-J."/>
            <person name="Cho A."/>
            <person name="Kim O.-S."/>
            <person name="Lee J.-I."/>
        </authorList>
    </citation>
    <scope>NUCLEOTIDE SEQUENCE [LARGE SCALE GENOMIC DNA]</scope>
    <source>
        <strain evidence="1 2">P27479</strain>
    </source>
</reference>
<dbReference type="InterPro" id="IPR014942">
    <property type="entry name" value="AbiEii"/>
</dbReference>
<dbReference type="Pfam" id="PF08843">
    <property type="entry name" value="AbiEii"/>
    <property type="match status" value="1"/>
</dbReference>
<dbReference type="RefSeq" id="WP_116412139.1">
    <property type="nucleotide sequence ID" value="NZ_NBXB01000034.1"/>
</dbReference>
<evidence type="ECO:0008006" key="3">
    <source>
        <dbReference type="Google" id="ProtNLM"/>
    </source>
</evidence>
<proteinExistence type="predicted"/>
<evidence type="ECO:0000313" key="2">
    <source>
        <dbReference type="Proteomes" id="UP000256541"/>
    </source>
</evidence>
<evidence type="ECO:0000313" key="1">
    <source>
        <dbReference type="EMBL" id="RFA13575.1"/>
    </source>
</evidence>
<dbReference type="AlphaFoldDB" id="A0A3E0VVF5"/>
<gene>
    <name evidence="1" type="ORF">B7R22_13025</name>
</gene>
<name>A0A3E0VVF5_9MICO</name>
<accession>A0A3E0VVF5</accession>
<protein>
    <recommendedName>
        <fullName evidence="3">Nucleotidyl transferase AbiEii/AbiGii toxin family protein</fullName>
    </recommendedName>
</protein>
<organism evidence="1 2">
    <name type="scientific">Subtercola boreus</name>
    <dbReference type="NCBI Taxonomy" id="120213"/>
    <lineage>
        <taxon>Bacteria</taxon>
        <taxon>Bacillati</taxon>
        <taxon>Actinomycetota</taxon>
        <taxon>Actinomycetes</taxon>
        <taxon>Micrococcales</taxon>
        <taxon>Microbacteriaceae</taxon>
        <taxon>Subtercola</taxon>
    </lineage>
</organism>
<sequence>MIQVLPGYSDGNAVRSAIKSAARMAAQDLNPSVGTLVQQATYDRFLCRVFSDPNSTFLLKGGTGMLARVAHARSTRDVDLASIDTETEAAVADLITLSRIDLGDHFRFAFAGRRTQIGGENQPYTAGTNLTFDVYIGVTKHGNLSIDLAAGHTPTGRVERRAPANRLPLPRLRSHDYLLYPIADQIADKACATLTSYGVAGKAPSREKDLVDLVTIALHEQIDAHALHQALATEMILRRLDPPVEFRIPASWGPAYARLARQIMFLMNYRTVEDALSLAKSLLDPILSGTVEHGVWDPSILRWTRRS</sequence>
<dbReference type="EMBL" id="NBXB01000034">
    <property type="protein sequence ID" value="RFA13575.1"/>
    <property type="molecule type" value="Genomic_DNA"/>
</dbReference>